<evidence type="ECO:0008006" key="4">
    <source>
        <dbReference type="Google" id="ProtNLM"/>
    </source>
</evidence>
<dbReference type="PANTHER" id="PTHR33886:SF8">
    <property type="entry name" value="UNSATURATED RHAMNOGALACTURONAN HYDROLASE (EUROFUNG)"/>
    <property type="match status" value="1"/>
</dbReference>
<proteinExistence type="predicted"/>
<dbReference type="InterPro" id="IPR008928">
    <property type="entry name" value="6-hairpin_glycosidase_sf"/>
</dbReference>
<dbReference type="Proteomes" id="UP000294739">
    <property type="component" value="Unassembled WGS sequence"/>
</dbReference>
<gene>
    <name evidence="2" type="ORF">E1269_02415</name>
</gene>
<dbReference type="InterPro" id="IPR012341">
    <property type="entry name" value="6hp_glycosidase-like_sf"/>
</dbReference>
<reference evidence="2 3" key="1">
    <citation type="submission" date="2019-03" db="EMBL/GenBank/DDBJ databases">
        <title>Draft genome sequences of novel Actinobacteria.</title>
        <authorList>
            <person name="Sahin N."/>
            <person name="Ay H."/>
            <person name="Saygin H."/>
        </authorList>
    </citation>
    <scope>NUCLEOTIDE SEQUENCE [LARGE SCALE GENOMIC DNA]</scope>
    <source>
        <strain evidence="2 3">5K138</strain>
    </source>
</reference>
<dbReference type="InterPro" id="IPR052043">
    <property type="entry name" value="PolySaccharide_Degr_Enz"/>
</dbReference>
<keyword evidence="1" id="KW-0378">Hydrolase</keyword>
<dbReference type="EMBL" id="SMKZ01000002">
    <property type="protein sequence ID" value="TDE14985.1"/>
    <property type="molecule type" value="Genomic_DNA"/>
</dbReference>
<evidence type="ECO:0000313" key="2">
    <source>
        <dbReference type="EMBL" id="TDE14985.1"/>
    </source>
</evidence>
<dbReference type="AlphaFoldDB" id="A0A4R5DUU2"/>
<dbReference type="RefSeq" id="WP_131890689.1">
    <property type="nucleotide sequence ID" value="NZ_SMKZ01000002.1"/>
</dbReference>
<dbReference type="GO" id="GO:0005975">
    <property type="term" value="P:carbohydrate metabolic process"/>
    <property type="evidence" value="ECO:0007669"/>
    <property type="project" value="InterPro"/>
</dbReference>
<accession>A0A4R5DUU2</accession>
<organism evidence="2 3">
    <name type="scientific">Jiangella asiatica</name>
    <dbReference type="NCBI Taxonomy" id="2530372"/>
    <lineage>
        <taxon>Bacteria</taxon>
        <taxon>Bacillati</taxon>
        <taxon>Actinomycetota</taxon>
        <taxon>Actinomycetes</taxon>
        <taxon>Jiangellales</taxon>
        <taxon>Jiangellaceae</taxon>
        <taxon>Jiangella</taxon>
    </lineage>
</organism>
<dbReference type="Pfam" id="PF07470">
    <property type="entry name" value="Glyco_hydro_88"/>
    <property type="match status" value="1"/>
</dbReference>
<dbReference type="SUPFAM" id="SSF48208">
    <property type="entry name" value="Six-hairpin glycosidases"/>
    <property type="match status" value="1"/>
</dbReference>
<dbReference type="OrthoDB" id="6381507at2"/>
<sequence length="362" mass="38682">MFRFGDSVNVHASVERPLAERLAAVGYAAMGYWFYRWDWGEAIALDGLLAASRALDNPAYTTFAVTEAQRWADEAGTNSDPNPFGPAGVLLDAVEGGLVRDDSAALDCLRRYAENVRVAGSRVGALAHQDGATTGFVDSLYGMPELLARLGRRLETPAMVDDAVALSLGHCRLLQSERSGLFAHFAEFDGADGARIAWGRGNGWAVLGLSDLVLAVAPETPGADELTQRFVAMLDGLRATQEPGGWWRNILDDPASYPEASTSLMVVAAVTQAVRSGRVDARYLTMADAAWSSLEHRVDANGHVAGVSYRPGLNADPARYEHTPLVGAYPWGQGPYLRAACQRLDDTAAPTRAEGEGASCSP</sequence>
<dbReference type="GO" id="GO:0016787">
    <property type="term" value="F:hydrolase activity"/>
    <property type="evidence" value="ECO:0007669"/>
    <property type="project" value="UniProtKB-KW"/>
</dbReference>
<name>A0A4R5DUU2_9ACTN</name>
<evidence type="ECO:0000256" key="1">
    <source>
        <dbReference type="ARBA" id="ARBA00022801"/>
    </source>
</evidence>
<keyword evidence="3" id="KW-1185">Reference proteome</keyword>
<evidence type="ECO:0000313" key="3">
    <source>
        <dbReference type="Proteomes" id="UP000294739"/>
    </source>
</evidence>
<dbReference type="InterPro" id="IPR010905">
    <property type="entry name" value="Glyco_hydro_88"/>
</dbReference>
<comment type="caution">
    <text evidence="2">The sequence shown here is derived from an EMBL/GenBank/DDBJ whole genome shotgun (WGS) entry which is preliminary data.</text>
</comment>
<protein>
    <recommendedName>
        <fullName evidence="4">Glycosyl hydrolase</fullName>
    </recommendedName>
</protein>
<dbReference type="InParanoid" id="A0A4R5DUU2"/>
<dbReference type="Gene3D" id="1.50.10.10">
    <property type="match status" value="1"/>
</dbReference>
<dbReference type="PANTHER" id="PTHR33886">
    <property type="entry name" value="UNSATURATED RHAMNOGALACTURONAN HYDROLASE (EUROFUNG)"/>
    <property type="match status" value="1"/>
</dbReference>